<dbReference type="AlphaFoldDB" id="A0A7J0DUG1"/>
<dbReference type="EMBL" id="BJWL01000404">
    <property type="protein sequence ID" value="GFS42840.1"/>
    <property type="molecule type" value="Genomic_DNA"/>
</dbReference>
<comment type="caution">
    <text evidence="2">The sequence shown here is derived from an EMBL/GenBank/DDBJ whole genome shotgun (WGS) entry which is preliminary data.</text>
</comment>
<organism evidence="2 3">
    <name type="scientific">Actinidia rufa</name>
    <dbReference type="NCBI Taxonomy" id="165716"/>
    <lineage>
        <taxon>Eukaryota</taxon>
        <taxon>Viridiplantae</taxon>
        <taxon>Streptophyta</taxon>
        <taxon>Embryophyta</taxon>
        <taxon>Tracheophyta</taxon>
        <taxon>Spermatophyta</taxon>
        <taxon>Magnoliopsida</taxon>
        <taxon>eudicotyledons</taxon>
        <taxon>Gunneridae</taxon>
        <taxon>Pentapetalae</taxon>
        <taxon>asterids</taxon>
        <taxon>Ericales</taxon>
        <taxon>Actinidiaceae</taxon>
        <taxon>Actinidia</taxon>
    </lineage>
</organism>
<evidence type="ECO:0000313" key="3">
    <source>
        <dbReference type="Proteomes" id="UP000585474"/>
    </source>
</evidence>
<proteinExistence type="predicted"/>
<dbReference type="OrthoDB" id="1750920at2759"/>
<accession>A0A7J0DUG1</accession>
<reference evidence="3" key="1">
    <citation type="submission" date="2019-07" db="EMBL/GenBank/DDBJ databases">
        <title>De Novo Assembly of kiwifruit Actinidia rufa.</title>
        <authorList>
            <person name="Sugita-Konishi S."/>
            <person name="Sato K."/>
            <person name="Mori E."/>
            <person name="Abe Y."/>
            <person name="Kisaki G."/>
            <person name="Hamano K."/>
            <person name="Suezawa K."/>
            <person name="Otani M."/>
            <person name="Fukuda T."/>
            <person name="Manabe T."/>
            <person name="Gomi K."/>
            <person name="Tabuchi M."/>
            <person name="Akimitsu K."/>
            <person name="Kataoka I."/>
        </authorList>
    </citation>
    <scope>NUCLEOTIDE SEQUENCE [LARGE SCALE GENOMIC DNA]</scope>
    <source>
        <strain evidence="3">cv. Fuchu</strain>
    </source>
</reference>
<evidence type="ECO:0000256" key="1">
    <source>
        <dbReference type="SAM" id="MobiDB-lite"/>
    </source>
</evidence>
<protein>
    <submittedName>
        <fullName evidence="2">Uncharacterized protein</fullName>
    </submittedName>
</protein>
<name>A0A7J0DUG1_9ERIC</name>
<feature type="region of interest" description="Disordered" evidence="1">
    <location>
        <begin position="458"/>
        <end position="478"/>
    </location>
</feature>
<sequence length="478" mass="53746">MELNRAQLLVHDDEDLNKFRTDHGIPMDVQIEHPGPNKDSNLVLMLKKVMARCHLTFMQVSVNFIRTMLMVDTLMHQMKLSFSAEDLLHVYTMVRPKREPRTPFLKGNHYLCLKNSRQTQIRLVTNNLDKGLFLDEFVWVLGNWEFQARDDGLWLFPRYNGHLLDRLRSSVGSVFLPYASRVGLRNTTPSTRRDSSDSKEEEGEEVVSQLLVGKVEIAHSFKEANDSDASSGETNMVSFKTLDQKKSTPVVDPPTITGPPISQVHLPTIDPILAMADAVMGFGPSSLEALLLDKRKGKELTVDSYKRSKKKVRETRSILLLSSSADVELWKPEFSAFELGKQESSKTIRGLLLMQQVQPLKSYNHLGSHEGAVNRAEDDQEEVTELRPRIFMEGWLACLTELGIPEDNLPWAKTAPATEFPEPPEPYSPMILPDINEEEYMNQLAEDKDVADAIVASGNEFGGGEKEGVGDVEGGLVK</sequence>
<dbReference type="Proteomes" id="UP000585474">
    <property type="component" value="Unassembled WGS sequence"/>
</dbReference>
<keyword evidence="3" id="KW-1185">Reference proteome</keyword>
<gene>
    <name evidence="2" type="ORF">Acr_00g0082000</name>
</gene>
<evidence type="ECO:0000313" key="2">
    <source>
        <dbReference type="EMBL" id="GFS42840.1"/>
    </source>
</evidence>